<gene>
    <name evidence="6" type="primary">LOC108080172</name>
</gene>
<sequence length="185" mass="21319">MARVEPFLLPVNGIVQPPVHPNPNRPGRRTNILDSLKTLLADIWKQPWAFHFHHPVNAITLGVPTYHKLIRRPMDLSTIKMRLNCNYYYQADEAIGDFKRIYENCLLFNPKGNVVHTAGLMLRSFFNERLAQIDLTNEVEVVEKPKTKTKRKKEPPEGSKPQTLAKKPLPGIKPSIDLPKHRKFD</sequence>
<dbReference type="GeneID" id="108080172"/>
<dbReference type="GO" id="GO:0006338">
    <property type="term" value="P:chromatin remodeling"/>
    <property type="evidence" value="ECO:0007669"/>
    <property type="project" value="TreeGrafter"/>
</dbReference>
<dbReference type="InterPro" id="IPR001487">
    <property type="entry name" value="Bromodomain"/>
</dbReference>
<accession>A0A6P4IMW1</accession>
<evidence type="ECO:0000256" key="2">
    <source>
        <dbReference type="PROSITE-ProRule" id="PRU00035"/>
    </source>
</evidence>
<dbReference type="SUPFAM" id="SSF47370">
    <property type="entry name" value="Bromodomain"/>
    <property type="match status" value="1"/>
</dbReference>
<dbReference type="PANTHER" id="PTHR22880:SF225">
    <property type="entry name" value="BROMODOMAIN-CONTAINING PROTEIN BET-1-RELATED"/>
    <property type="match status" value="1"/>
</dbReference>
<feature type="domain" description="Bromo" evidence="4">
    <location>
        <begin position="44"/>
        <end position="116"/>
    </location>
</feature>
<dbReference type="RefSeq" id="XP_017030307.1">
    <property type="nucleotide sequence ID" value="XM_017174818.3"/>
</dbReference>
<dbReference type="InterPro" id="IPR018359">
    <property type="entry name" value="Bromodomain_CS"/>
</dbReference>
<keyword evidence="1 2" id="KW-0103">Bromodomain</keyword>
<dbReference type="Pfam" id="PF00439">
    <property type="entry name" value="Bromodomain"/>
    <property type="match status" value="1"/>
</dbReference>
<dbReference type="InterPro" id="IPR036427">
    <property type="entry name" value="Bromodomain-like_sf"/>
</dbReference>
<organism evidence="5 6">
    <name type="scientific">Drosophila kikkawai</name>
    <name type="common">Fruit fly</name>
    <dbReference type="NCBI Taxonomy" id="30033"/>
    <lineage>
        <taxon>Eukaryota</taxon>
        <taxon>Metazoa</taxon>
        <taxon>Ecdysozoa</taxon>
        <taxon>Arthropoda</taxon>
        <taxon>Hexapoda</taxon>
        <taxon>Insecta</taxon>
        <taxon>Pterygota</taxon>
        <taxon>Neoptera</taxon>
        <taxon>Endopterygota</taxon>
        <taxon>Diptera</taxon>
        <taxon>Brachycera</taxon>
        <taxon>Muscomorpha</taxon>
        <taxon>Ephydroidea</taxon>
        <taxon>Drosophilidae</taxon>
        <taxon>Drosophila</taxon>
        <taxon>Sophophora</taxon>
    </lineage>
</organism>
<dbReference type="OrthoDB" id="8063680at2759"/>
<dbReference type="SMART" id="SM00297">
    <property type="entry name" value="BROMO"/>
    <property type="match status" value="1"/>
</dbReference>
<dbReference type="PANTHER" id="PTHR22880">
    <property type="entry name" value="FALZ-RELATED BROMODOMAIN-CONTAINING PROTEINS"/>
    <property type="match status" value="1"/>
</dbReference>
<proteinExistence type="predicted"/>
<dbReference type="Proteomes" id="UP001652661">
    <property type="component" value="Chromosome X"/>
</dbReference>
<dbReference type="PROSITE" id="PS00633">
    <property type="entry name" value="BROMODOMAIN_1"/>
    <property type="match status" value="1"/>
</dbReference>
<dbReference type="GO" id="GO:0000785">
    <property type="term" value="C:chromatin"/>
    <property type="evidence" value="ECO:0007669"/>
    <property type="project" value="TreeGrafter"/>
</dbReference>
<evidence type="ECO:0000259" key="4">
    <source>
        <dbReference type="PROSITE" id="PS50014"/>
    </source>
</evidence>
<dbReference type="Gene3D" id="1.20.920.10">
    <property type="entry name" value="Bromodomain-like"/>
    <property type="match status" value="1"/>
</dbReference>
<dbReference type="AlphaFoldDB" id="A0A6P4IMW1"/>
<name>A0A6P4IMW1_DROKI</name>
<feature type="region of interest" description="Disordered" evidence="3">
    <location>
        <begin position="144"/>
        <end position="185"/>
    </location>
</feature>
<keyword evidence="5" id="KW-1185">Reference proteome</keyword>
<protein>
    <submittedName>
        <fullName evidence="6">Bromodomain-containing protein 3-like</fullName>
    </submittedName>
</protein>
<dbReference type="InterPro" id="IPR050935">
    <property type="entry name" value="Bromo_chromatin_reader"/>
</dbReference>
<dbReference type="GO" id="GO:0006355">
    <property type="term" value="P:regulation of DNA-templated transcription"/>
    <property type="evidence" value="ECO:0007669"/>
    <property type="project" value="TreeGrafter"/>
</dbReference>
<dbReference type="PRINTS" id="PR00503">
    <property type="entry name" value="BROMODOMAIN"/>
</dbReference>
<evidence type="ECO:0000313" key="5">
    <source>
        <dbReference type="Proteomes" id="UP001652661"/>
    </source>
</evidence>
<evidence type="ECO:0000256" key="1">
    <source>
        <dbReference type="ARBA" id="ARBA00023117"/>
    </source>
</evidence>
<reference evidence="6" key="1">
    <citation type="submission" date="2025-08" db="UniProtKB">
        <authorList>
            <consortium name="RefSeq"/>
        </authorList>
    </citation>
    <scope>IDENTIFICATION</scope>
    <source>
        <strain evidence="6">14028-0561.14</strain>
        <tissue evidence="6">Whole fly</tissue>
    </source>
</reference>
<dbReference type="GO" id="GO:0005634">
    <property type="term" value="C:nucleus"/>
    <property type="evidence" value="ECO:0007669"/>
    <property type="project" value="TreeGrafter"/>
</dbReference>
<evidence type="ECO:0000313" key="6">
    <source>
        <dbReference type="RefSeq" id="XP_017030307.1"/>
    </source>
</evidence>
<evidence type="ECO:0000256" key="3">
    <source>
        <dbReference type="SAM" id="MobiDB-lite"/>
    </source>
</evidence>
<dbReference type="PROSITE" id="PS50014">
    <property type="entry name" value="BROMODOMAIN_2"/>
    <property type="match status" value="1"/>
</dbReference>